<dbReference type="Proteomes" id="UP000192674">
    <property type="component" value="Unassembled WGS sequence"/>
</dbReference>
<evidence type="ECO:0000313" key="2">
    <source>
        <dbReference type="Proteomes" id="UP000192674"/>
    </source>
</evidence>
<keyword evidence="2" id="KW-1185">Reference proteome</keyword>
<dbReference type="AlphaFoldDB" id="A0A1W2FXD4"/>
<dbReference type="GO" id="GO:0016791">
    <property type="term" value="F:phosphatase activity"/>
    <property type="evidence" value="ECO:0007669"/>
    <property type="project" value="TreeGrafter"/>
</dbReference>
<organism evidence="1 2">
    <name type="scientific">Kibdelosporangium aridum</name>
    <dbReference type="NCBI Taxonomy" id="2030"/>
    <lineage>
        <taxon>Bacteria</taxon>
        <taxon>Bacillati</taxon>
        <taxon>Actinomycetota</taxon>
        <taxon>Actinomycetes</taxon>
        <taxon>Pseudonocardiales</taxon>
        <taxon>Pseudonocardiaceae</taxon>
        <taxon>Kibdelosporangium</taxon>
    </lineage>
</organism>
<gene>
    <name evidence="1" type="ORF">SAMN05661093_10173</name>
</gene>
<dbReference type="PANTHER" id="PTHR48100">
    <property type="entry name" value="BROAD-SPECIFICITY PHOSPHATASE YOR283W-RELATED"/>
    <property type="match status" value="1"/>
</dbReference>
<dbReference type="CDD" id="cd07067">
    <property type="entry name" value="HP_PGM_like"/>
    <property type="match status" value="1"/>
</dbReference>
<dbReference type="Gene3D" id="3.40.50.1240">
    <property type="entry name" value="Phosphoglycerate mutase-like"/>
    <property type="match status" value="1"/>
</dbReference>
<name>A0A1W2FXD4_KIBAR</name>
<reference evidence="1 2" key="1">
    <citation type="submission" date="2017-04" db="EMBL/GenBank/DDBJ databases">
        <authorList>
            <person name="Afonso C.L."/>
            <person name="Miller P.J."/>
            <person name="Scott M.A."/>
            <person name="Spackman E."/>
            <person name="Goraichik I."/>
            <person name="Dimitrov K.M."/>
            <person name="Suarez D.L."/>
            <person name="Swayne D.E."/>
        </authorList>
    </citation>
    <scope>NUCLEOTIDE SEQUENCE [LARGE SCALE GENOMIC DNA]</scope>
    <source>
        <strain evidence="1 2">DSM 43828</strain>
    </source>
</reference>
<dbReference type="Pfam" id="PF00300">
    <property type="entry name" value="His_Phos_1"/>
    <property type="match status" value="1"/>
</dbReference>
<dbReference type="PANTHER" id="PTHR48100:SF1">
    <property type="entry name" value="HISTIDINE PHOSPHATASE FAMILY PROTEIN-RELATED"/>
    <property type="match status" value="1"/>
</dbReference>
<dbReference type="RefSeq" id="WP_160097309.1">
    <property type="nucleotide sequence ID" value="NZ_FWXV01000015.1"/>
</dbReference>
<proteinExistence type="predicted"/>
<protein>
    <submittedName>
        <fullName evidence="1">Broad specificity phosphatase PhoE</fullName>
    </submittedName>
</protein>
<evidence type="ECO:0000313" key="1">
    <source>
        <dbReference type="EMBL" id="SMD26590.1"/>
    </source>
</evidence>
<accession>A0A1W2FXD4</accession>
<dbReference type="InterPro" id="IPR013078">
    <property type="entry name" value="His_Pase_superF_clade-1"/>
</dbReference>
<dbReference type="SUPFAM" id="SSF53254">
    <property type="entry name" value="Phosphoglycerate mutase-like"/>
    <property type="match status" value="1"/>
</dbReference>
<dbReference type="InterPro" id="IPR029033">
    <property type="entry name" value="His_PPase_superfam"/>
</dbReference>
<dbReference type="OrthoDB" id="3575414at2"/>
<dbReference type="GO" id="GO:0005737">
    <property type="term" value="C:cytoplasm"/>
    <property type="evidence" value="ECO:0007669"/>
    <property type="project" value="TreeGrafter"/>
</dbReference>
<dbReference type="InterPro" id="IPR050275">
    <property type="entry name" value="PGM_Phosphatase"/>
</dbReference>
<sequence>MIVHLIRHGETSSYATDAGLTSLGIEQAAARGKVLRRTLPEGASVQIGYAPTQRTRQTATVLRAALRKEGKFRLGNCVAMPEFRNLQVRVDGVDHEPTQVRAMASTAGERGWAVEARRFWEAHERGDAMGFWLTTPLLWHESPADVVARFVRAAVGRGSTEHLVVATHSGCMRAIVAWAWGLDPGEPANAEEVTLVTDSGRIDVTFRDITVNLEVPGEWVCEAELSEGCGKSEVVVARE</sequence>
<dbReference type="EMBL" id="FWXV01000015">
    <property type="protein sequence ID" value="SMD26590.1"/>
    <property type="molecule type" value="Genomic_DNA"/>
</dbReference>
<dbReference type="SMART" id="SM00855">
    <property type="entry name" value="PGAM"/>
    <property type="match status" value="1"/>
</dbReference>